<organism evidence="2 3">
    <name type="scientific">Colocasia esculenta</name>
    <name type="common">Wild taro</name>
    <name type="synonym">Arum esculentum</name>
    <dbReference type="NCBI Taxonomy" id="4460"/>
    <lineage>
        <taxon>Eukaryota</taxon>
        <taxon>Viridiplantae</taxon>
        <taxon>Streptophyta</taxon>
        <taxon>Embryophyta</taxon>
        <taxon>Tracheophyta</taxon>
        <taxon>Spermatophyta</taxon>
        <taxon>Magnoliopsida</taxon>
        <taxon>Liliopsida</taxon>
        <taxon>Araceae</taxon>
        <taxon>Aroideae</taxon>
        <taxon>Colocasieae</taxon>
        <taxon>Colocasia</taxon>
    </lineage>
</organism>
<evidence type="ECO:0000313" key="2">
    <source>
        <dbReference type="EMBL" id="MQM14553.1"/>
    </source>
</evidence>
<proteinExistence type="predicted"/>
<accession>A0A843WT29</accession>
<sequence>MAKVWEAQAKAHPRRSAHVHPRRSAGGPLSPDQAGDPAGPVRGAHPRRSGQGAHTRAGRCLSAALPRLSCCLVACAAHPPAGSRTPAGPGKGHTPAPVAASLLRCLDARAASSSVPRTPCRVAYLRRFDPPNPYK</sequence>
<dbReference type="AlphaFoldDB" id="A0A843WT29"/>
<feature type="compositionally biased region" description="Basic residues" evidence="1">
    <location>
        <begin position="11"/>
        <end position="23"/>
    </location>
</feature>
<gene>
    <name evidence="2" type="ORF">Taro_047487</name>
</gene>
<keyword evidence="3" id="KW-1185">Reference proteome</keyword>
<dbReference type="EMBL" id="NMUH01006138">
    <property type="protein sequence ID" value="MQM14553.1"/>
    <property type="molecule type" value="Genomic_DNA"/>
</dbReference>
<dbReference type="Proteomes" id="UP000652761">
    <property type="component" value="Unassembled WGS sequence"/>
</dbReference>
<comment type="caution">
    <text evidence="2">The sequence shown here is derived from an EMBL/GenBank/DDBJ whole genome shotgun (WGS) entry which is preliminary data.</text>
</comment>
<evidence type="ECO:0000313" key="3">
    <source>
        <dbReference type="Proteomes" id="UP000652761"/>
    </source>
</evidence>
<name>A0A843WT29_COLES</name>
<protein>
    <submittedName>
        <fullName evidence="2">Uncharacterized protein</fullName>
    </submittedName>
</protein>
<feature type="region of interest" description="Disordered" evidence="1">
    <location>
        <begin position="1"/>
        <end position="57"/>
    </location>
</feature>
<evidence type="ECO:0000256" key="1">
    <source>
        <dbReference type="SAM" id="MobiDB-lite"/>
    </source>
</evidence>
<reference evidence="2" key="1">
    <citation type="submission" date="2017-07" db="EMBL/GenBank/DDBJ databases">
        <title>Taro Niue Genome Assembly and Annotation.</title>
        <authorList>
            <person name="Atibalentja N."/>
            <person name="Keating K."/>
            <person name="Fields C.J."/>
        </authorList>
    </citation>
    <scope>NUCLEOTIDE SEQUENCE</scope>
    <source>
        <strain evidence="2">Niue_2</strain>
        <tissue evidence="2">Leaf</tissue>
    </source>
</reference>